<dbReference type="PANTHER" id="PTHR10884">
    <property type="entry name" value="NADH DEHYDROGENASE UBIQUINONE IRON-SULFUR PROTEIN 3"/>
    <property type="match status" value="1"/>
</dbReference>
<evidence type="ECO:0000256" key="1">
    <source>
        <dbReference type="ARBA" id="ARBA00004173"/>
    </source>
</evidence>
<dbReference type="Gene3D" id="3.30.460.80">
    <property type="entry name" value="NADH:ubiquinone oxidoreductase, 30kDa subunit"/>
    <property type="match status" value="1"/>
</dbReference>
<dbReference type="EMBL" id="OD000099">
    <property type="protein sequence ID" value="CAD7395768.1"/>
    <property type="molecule type" value="Genomic_DNA"/>
</dbReference>
<dbReference type="PROSITE" id="PS00542">
    <property type="entry name" value="COMPLEX1_30K"/>
    <property type="match status" value="1"/>
</dbReference>
<reference evidence="11" key="1">
    <citation type="submission" date="2020-11" db="EMBL/GenBank/DDBJ databases">
        <authorList>
            <person name="Tran Van P."/>
        </authorList>
    </citation>
    <scope>NUCLEOTIDE SEQUENCE</scope>
</reference>
<comment type="similarity">
    <text evidence="2 9">Belongs to the complex I 30 kDa subunit family.</text>
</comment>
<evidence type="ECO:0000256" key="3">
    <source>
        <dbReference type="ARBA" id="ARBA00020084"/>
    </source>
</evidence>
<protein>
    <recommendedName>
        <fullName evidence="3">NADH dehydrogenase [ubiquinone] iron-sulfur protein 3, mitochondrial</fullName>
    </recommendedName>
</protein>
<dbReference type="InterPro" id="IPR001268">
    <property type="entry name" value="NADH_UbQ_OxRdtase_30kDa_su"/>
</dbReference>
<evidence type="ECO:0000256" key="7">
    <source>
        <dbReference type="ARBA" id="ARBA00023075"/>
    </source>
</evidence>
<proteinExistence type="inferred from homology"/>
<evidence type="ECO:0000256" key="5">
    <source>
        <dbReference type="ARBA" id="ARBA00022967"/>
    </source>
</evidence>
<evidence type="ECO:0000256" key="2">
    <source>
        <dbReference type="ARBA" id="ARBA00007569"/>
    </source>
</evidence>
<organism evidence="11">
    <name type="scientific">Timema poppense</name>
    <name type="common">Walking stick</name>
    <dbReference type="NCBI Taxonomy" id="170557"/>
    <lineage>
        <taxon>Eukaryota</taxon>
        <taxon>Metazoa</taxon>
        <taxon>Ecdysozoa</taxon>
        <taxon>Arthropoda</taxon>
        <taxon>Hexapoda</taxon>
        <taxon>Insecta</taxon>
        <taxon>Pterygota</taxon>
        <taxon>Neoptera</taxon>
        <taxon>Polyneoptera</taxon>
        <taxon>Phasmatodea</taxon>
        <taxon>Timematodea</taxon>
        <taxon>Timematoidea</taxon>
        <taxon>Timematidae</taxon>
        <taxon>Timema</taxon>
    </lineage>
</organism>
<evidence type="ECO:0000313" key="11">
    <source>
        <dbReference type="EMBL" id="CAD7395768.1"/>
    </source>
</evidence>
<keyword evidence="4 9" id="KW-0813">Transport</keyword>
<feature type="domain" description="NADH:ubiquinone oxidoreductase 30kDa subunit" evidence="10">
    <location>
        <begin position="277"/>
        <end position="397"/>
    </location>
</feature>
<dbReference type="GO" id="GO:0008137">
    <property type="term" value="F:NADH dehydrogenase (ubiquinone) activity"/>
    <property type="evidence" value="ECO:0007669"/>
    <property type="project" value="UniProtKB-EC"/>
</dbReference>
<dbReference type="GO" id="GO:0005739">
    <property type="term" value="C:mitochondrion"/>
    <property type="evidence" value="ECO:0007669"/>
    <property type="project" value="UniProtKB-SubCell"/>
</dbReference>
<evidence type="ECO:0000256" key="6">
    <source>
        <dbReference type="ARBA" id="ARBA00023027"/>
    </source>
</evidence>
<dbReference type="SUPFAM" id="SSF143243">
    <property type="entry name" value="Nqo5-like"/>
    <property type="match status" value="1"/>
</dbReference>
<dbReference type="InterPro" id="IPR037232">
    <property type="entry name" value="NADH_quin_OxRdtase_su_C/D-like"/>
</dbReference>
<dbReference type="AlphaFoldDB" id="A0A7R9GSI2"/>
<dbReference type="GO" id="GO:0016651">
    <property type="term" value="F:oxidoreductase activity, acting on NAD(P)H"/>
    <property type="evidence" value="ECO:0007669"/>
    <property type="project" value="InterPro"/>
</dbReference>
<dbReference type="FunFam" id="3.30.460.80:FF:000002">
    <property type="entry name" value="NADH dehydrogenase iron-sulfur protein 3, mitochondrial"/>
    <property type="match status" value="1"/>
</dbReference>
<sequence>MTYEQFRAPKPGLRYYQATPPHIPYTQPNVPSRDLLSHSPDVAPTLNELGVKAHRFCIGQLIANSARAFYERTLELVGNIRKLLACTGAKDVQNFAVYTYSSGVYKFISHTLCNGLYVPESSFTGTSAQQPNSLVNTPKRRHINGLSPHSTGATNTGRIFSWTRVDDGRHQDLEGARMLKFGNTVLSTVNNTVTCSSRIIVIVALSLITGCDVNLVKHTLRFKHASAAATTETRPTVRKFDVGQRTQLSDFGKYVAECLPKYVQKVQITSGDELEVLIAPEGVVPVLQFLKDHHSAQFTNLVDIGGMDVPSREYRFEIIYNLLSLRYNSRIRVKTYTDELTPIESVNDVFKAANWYEREIWDMFGVFFANHPDLRRILTDYGFEGHPFRKDFPLTGYVEVRYDDEKKRVVVEPLELAQEFRKFELSTPWEQFPNFRTPAAAEDVDTSLI</sequence>
<evidence type="ECO:0000256" key="9">
    <source>
        <dbReference type="RuleBase" id="RU003456"/>
    </source>
</evidence>
<name>A0A7R9GSI2_TIMPO</name>
<dbReference type="InterPro" id="IPR010218">
    <property type="entry name" value="NADH_DH_suC"/>
</dbReference>
<dbReference type="GO" id="GO:0016020">
    <property type="term" value="C:membrane"/>
    <property type="evidence" value="ECO:0007669"/>
    <property type="project" value="UniProtKB-ARBA"/>
</dbReference>
<comment type="subcellular location">
    <subcellularLocation>
        <location evidence="1">Mitochondrion</location>
    </subcellularLocation>
</comment>
<dbReference type="InterPro" id="IPR020396">
    <property type="entry name" value="NADH_UbQ_OxRdtase_CS"/>
</dbReference>
<evidence type="ECO:0000259" key="10">
    <source>
        <dbReference type="Pfam" id="PF00329"/>
    </source>
</evidence>
<comment type="catalytic activity">
    <reaction evidence="8">
        <text>a ubiquinone + NADH + 5 H(+)(in) = a ubiquinol + NAD(+) + 4 H(+)(out)</text>
        <dbReference type="Rhea" id="RHEA:29091"/>
        <dbReference type="Rhea" id="RHEA-COMP:9565"/>
        <dbReference type="Rhea" id="RHEA-COMP:9566"/>
        <dbReference type="ChEBI" id="CHEBI:15378"/>
        <dbReference type="ChEBI" id="CHEBI:16389"/>
        <dbReference type="ChEBI" id="CHEBI:17976"/>
        <dbReference type="ChEBI" id="CHEBI:57540"/>
        <dbReference type="ChEBI" id="CHEBI:57945"/>
        <dbReference type="EC" id="7.1.1.2"/>
    </reaction>
</comment>
<dbReference type="Pfam" id="PF00329">
    <property type="entry name" value="Complex1_30kDa"/>
    <property type="match status" value="1"/>
</dbReference>
<dbReference type="NCBIfam" id="TIGR01961">
    <property type="entry name" value="NuoC_fam"/>
    <property type="match status" value="1"/>
</dbReference>
<dbReference type="PANTHER" id="PTHR10884:SF14">
    <property type="entry name" value="NADH DEHYDROGENASE [UBIQUINONE] IRON-SULFUR PROTEIN 3, MITOCHONDRIAL"/>
    <property type="match status" value="1"/>
</dbReference>
<evidence type="ECO:0000256" key="4">
    <source>
        <dbReference type="ARBA" id="ARBA00022448"/>
    </source>
</evidence>
<dbReference type="NCBIfam" id="NF004733">
    <property type="entry name" value="PRK06074.1-5"/>
    <property type="match status" value="1"/>
</dbReference>
<keyword evidence="7" id="KW-0830">Ubiquinone</keyword>
<gene>
    <name evidence="11" type="ORF">TPSB3V08_LOCUS328</name>
</gene>
<evidence type="ECO:0000256" key="8">
    <source>
        <dbReference type="ARBA" id="ARBA00049551"/>
    </source>
</evidence>
<keyword evidence="5 9" id="KW-1278">Translocase</keyword>
<accession>A0A7R9GSI2</accession>
<dbReference type="HAMAP" id="MF_01357">
    <property type="entry name" value="NDH1_NuoC"/>
    <property type="match status" value="1"/>
</dbReference>
<keyword evidence="6 9" id="KW-0520">NAD</keyword>